<protein>
    <submittedName>
        <fullName evidence="2">Uncharacterized protein</fullName>
    </submittedName>
</protein>
<dbReference type="Proteomes" id="UP000466442">
    <property type="component" value="Linkage Group LG9"/>
</dbReference>
<keyword evidence="3" id="KW-1185">Reference proteome</keyword>
<gene>
    <name evidence="2" type="ORF">GE061_019200</name>
</gene>
<feature type="compositionally biased region" description="Pro residues" evidence="1">
    <location>
        <begin position="106"/>
        <end position="119"/>
    </location>
</feature>
<feature type="region of interest" description="Disordered" evidence="1">
    <location>
        <begin position="181"/>
        <end position="200"/>
    </location>
</feature>
<feature type="compositionally biased region" description="Pro residues" evidence="1">
    <location>
        <begin position="55"/>
        <end position="65"/>
    </location>
</feature>
<feature type="region of interest" description="Disordered" evidence="1">
    <location>
        <begin position="1"/>
        <end position="169"/>
    </location>
</feature>
<proteinExistence type="predicted"/>
<evidence type="ECO:0000256" key="1">
    <source>
        <dbReference type="SAM" id="MobiDB-lite"/>
    </source>
</evidence>
<feature type="compositionally biased region" description="Low complexity" evidence="1">
    <location>
        <begin position="187"/>
        <end position="200"/>
    </location>
</feature>
<reference evidence="2" key="1">
    <citation type="journal article" date="2021" name="Mol. Ecol. Resour.">
        <title>Apolygus lucorum genome provides insights into omnivorousness and mesophyll feeding.</title>
        <authorList>
            <person name="Liu Y."/>
            <person name="Liu H."/>
            <person name="Wang H."/>
            <person name="Huang T."/>
            <person name="Liu B."/>
            <person name="Yang B."/>
            <person name="Yin L."/>
            <person name="Li B."/>
            <person name="Zhang Y."/>
            <person name="Zhang S."/>
            <person name="Jiang F."/>
            <person name="Zhang X."/>
            <person name="Ren Y."/>
            <person name="Wang B."/>
            <person name="Wang S."/>
            <person name="Lu Y."/>
            <person name="Wu K."/>
            <person name="Fan W."/>
            <person name="Wang G."/>
        </authorList>
    </citation>
    <scope>NUCLEOTIDE SEQUENCE</scope>
    <source>
        <strain evidence="2">12Hb</strain>
    </source>
</reference>
<accession>A0A6A4JNM8</accession>
<organism evidence="2 3">
    <name type="scientific">Apolygus lucorum</name>
    <name type="common">Small green plant bug</name>
    <name type="synonym">Lygocoris lucorum</name>
    <dbReference type="NCBI Taxonomy" id="248454"/>
    <lineage>
        <taxon>Eukaryota</taxon>
        <taxon>Metazoa</taxon>
        <taxon>Ecdysozoa</taxon>
        <taxon>Arthropoda</taxon>
        <taxon>Hexapoda</taxon>
        <taxon>Insecta</taxon>
        <taxon>Pterygota</taxon>
        <taxon>Neoptera</taxon>
        <taxon>Paraneoptera</taxon>
        <taxon>Hemiptera</taxon>
        <taxon>Heteroptera</taxon>
        <taxon>Panheteroptera</taxon>
        <taxon>Cimicomorpha</taxon>
        <taxon>Miridae</taxon>
        <taxon>Mirini</taxon>
        <taxon>Apolygus</taxon>
    </lineage>
</organism>
<sequence length="200" mass="21712">MDGSDFDAVCGAAAPALNTQGRPSRRPNSLPRSAGARRSFHPSPPGSPSAQGMCLPPPPPRPPSTRRPCVPASLPRSAGARRSFHPSPPPGSPPPGYDYYSNIAMSPPPMPPPGCPPPFSEYSREALRDRPPAPMPRAQAMCRPPMPLPKPEGFSQCPEGVQQRRRRNPARYMRKRIREGMACLQGRSRSPSPPYYSNLC</sequence>
<feature type="compositionally biased region" description="Basic and acidic residues" evidence="1">
    <location>
        <begin position="122"/>
        <end position="131"/>
    </location>
</feature>
<feature type="compositionally biased region" description="Pro residues" evidence="1">
    <location>
        <begin position="86"/>
        <end position="96"/>
    </location>
</feature>
<dbReference type="EMBL" id="WIXP02000009">
    <property type="protein sequence ID" value="KAF6205033.1"/>
    <property type="molecule type" value="Genomic_DNA"/>
</dbReference>
<evidence type="ECO:0000313" key="2">
    <source>
        <dbReference type="EMBL" id="KAF6205033.1"/>
    </source>
</evidence>
<dbReference type="AlphaFoldDB" id="A0A6A4JNM8"/>
<comment type="caution">
    <text evidence="2">The sequence shown here is derived from an EMBL/GenBank/DDBJ whole genome shotgun (WGS) entry which is preliminary data.</text>
</comment>
<evidence type="ECO:0000313" key="3">
    <source>
        <dbReference type="Proteomes" id="UP000466442"/>
    </source>
</evidence>
<name>A0A6A4JNM8_APOLU</name>